<keyword evidence="3" id="KW-1185">Reference proteome</keyword>
<name>A0ABT0TZ51_9BACT</name>
<dbReference type="EMBL" id="JAMQBK010000014">
    <property type="protein sequence ID" value="MCM2369888.1"/>
    <property type="molecule type" value="Genomic_DNA"/>
</dbReference>
<accession>A0ABT0TZ51</accession>
<keyword evidence="1" id="KW-0812">Transmembrane</keyword>
<evidence type="ECO:0000256" key="1">
    <source>
        <dbReference type="SAM" id="Phobius"/>
    </source>
</evidence>
<sequence>MSDQESIEPPNESPIQRRIKHLRFTLIALILGWTYCYNVLIKEQGIVRAFFEILDTISDDFVMGTLVTIAVGIGIVVVFSFTKLYTQIVANIYSFRIIETLVVEELAQRRFRTFASKLLRFEDQPLPAQCCPERISSLLLSFTFLYVMSWVYLILFSEALFFVSWSAGVDLPLDDPGKMLFLPTLALAIPFSARVMAYVRYPYAQDYADFMPTAVFALLIVFALGSIFESDDQKFFLLQVWQNPEYLKTLLKNGTVLAFIPVFFEGVFWIIELNRMDKESTARESMESESNGD</sequence>
<organism evidence="2 3">
    <name type="scientific">Aporhodopirellula aestuarii</name>
    <dbReference type="NCBI Taxonomy" id="2950107"/>
    <lineage>
        <taxon>Bacteria</taxon>
        <taxon>Pseudomonadati</taxon>
        <taxon>Planctomycetota</taxon>
        <taxon>Planctomycetia</taxon>
        <taxon>Pirellulales</taxon>
        <taxon>Pirellulaceae</taxon>
        <taxon>Aporhodopirellula</taxon>
    </lineage>
</organism>
<feature type="transmembrane region" description="Helical" evidence="1">
    <location>
        <begin position="144"/>
        <end position="167"/>
    </location>
</feature>
<feature type="transmembrane region" description="Helical" evidence="1">
    <location>
        <begin position="21"/>
        <end position="41"/>
    </location>
</feature>
<dbReference type="Proteomes" id="UP001202961">
    <property type="component" value="Unassembled WGS sequence"/>
</dbReference>
<dbReference type="RefSeq" id="WP_250927559.1">
    <property type="nucleotide sequence ID" value="NZ_JAMQBK010000014.1"/>
</dbReference>
<protein>
    <submittedName>
        <fullName evidence="2">Uncharacterized protein</fullName>
    </submittedName>
</protein>
<evidence type="ECO:0000313" key="2">
    <source>
        <dbReference type="EMBL" id="MCM2369888.1"/>
    </source>
</evidence>
<evidence type="ECO:0000313" key="3">
    <source>
        <dbReference type="Proteomes" id="UP001202961"/>
    </source>
</evidence>
<comment type="caution">
    <text evidence="2">The sequence shown here is derived from an EMBL/GenBank/DDBJ whole genome shotgun (WGS) entry which is preliminary data.</text>
</comment>
<keyword evidence="1" id="KW-0472">Membrane</keyword>
<feature type="transmembrane region" description="Helical" evidence="1">
    <location>
        <begin position="250"/>
        <end position="271"/>
    </location>
</feature>
<proteinExistence type="predicted"/>
<feature type="transmembrane region" description="Helical" evidence="1">
    <location>
        <begin position="210"/>
        <end position="230"/>
    </location>
</feature>
<feature type="transmembrane region" description="Helical" evidence="1">
    <location>
        <begin position="61"/>
        <end position="81"/>
    </location>
</feature>
<reference evidence="2 3" key="1">
    <citation type="journal article" date="2022" name="Syst. Appl. Microbiol.">
        <title>Rhodopirellula aestuarii sp. nov., a novel member of the genus Rhodopirellula isolated from brackish sediments collected in the Tagus River estuary, Portugal.</title>
        <authorList>
            <person name="Vitorino I.R."/>
            <person name="Klimek D."/>
            <person name="Calusinska M."/>
            <person name="Lobo-da-Cunha A."/>
            <person name="Vasconcelos V."/>
            <person name="Lage O.M."/>
        </authorList>
    </citation>
    <scope>NUCLEOTIDE SEQUENCE [LARGE SCALE GENOMIC DNA]</scope>
    <source>
        <strain evidence="2 3">ICT_H3.1</strain>
    </source>
</reference>
<keyword evidence="1" id="KW-1133">Transmembrane helix</keyword>
<gene>
    <name evidence="2" type="ORF">NB063_04550</name>
</gene>
<feature type="transmembrane region" description="Helical" evidence="1">
    <location>
        <begin position="179"/>
        <end position="198"/>
    </location>
</feature>